<sequence>MSRRRCSPATAPPLEDEDILQEILLRLPPQPSSLPRASAVCKRWRSILSDPQFVQRFRKHHGKPPLIGFFNQSYTVVCDFNPILEAPNRVHANRLSVPKRQSSMGKWRFMGCRNGLAVLVNGGRREAIVWDPLTGQQHRVPFPPGLHDVPTSSFYAWHAAVLCANAEDGHVHGDCIRGPFKLVLICNRYEQAFASLYDSTSRAWGDIFSTAIENTIHWTRCSILVGNVLCWAICGGDALVFDTEMQSLAVIEKPADKNAISDWSFQLLRMEDGGLGLAALSGLTVQLWERKLNCDGVVGWVLLQKTIPLEGLLPSTKPLVFIVGYDEDTNAIVLSTGIGNFMIQLDSMQIKHIIKRNDMCIDMFYPYHNFYTAGNPSLSTLHNQKKSISLFCGDSLQFLLVCDCWNIVNMIKDR</sequence>
<dbReference type="OMA" id="NDDIHWE"/>
<dbReference type="PANTHER" id="PTHR32133:SF328">
    <property type="entry name" value="F-BOX DOMAIN-CONTAINING PROTEIN"/>
    <property type="match status" value="1"/>
</dbReference>
<protein>
    <recommendedName>
        <fullName evidence="1">F-box domain-containing protein</fullName>
    </recommendedName>
</protein>
<feature type="domain" description="F-box" evidence="1">
    <location>
        <begin position="17"/>
        <end position="57"/>
    </location>
</feature>
<dbReference type="Pfam" id="PF23635">
    <property type="entry name" value="Beta-prop_AT5G49610-like"/>
    <property type="match status" value="1"/>
</dbReference>
<dbReference type="Proteomes" id="UP000324705">
    <property type="component" value="Chromosome 4B"/>
</dbReference>
<gene>
    <name evidence="2" type="ORF">TRITD_4Bv1G000120</name>
</gene>
<organism evidence="2 3">
    <name type="scientific">Triticum turgidum subsp. durum</name>
    <name type="common">Durum wheat</name>
    <name type="synonym">Triticum durum</name>
    <dbReference type="NCBI Taxonomy" id="4567"/>
    <lineage>
        <taxon>Eukaryota</taxon>
        <taxon>Viridiplantae</taxon>
        <taxon>Streptophyta</taxon>
        <taxon>Embryophyta</taxon>
        <taxon>Tracheophyta</taxon>
        <taxon>Spermatophyta</taxon>
        <taxon>Magnoliopsida</taxon>
        <taxon>Liliopsida</taxon>
        <taxon>Poales</taxon>
        <taxon>Poaceae</taxon>
        <taxon>BOP clade</taxon>
        <taxon>Pooideae</taxon>
        <taxon>Triticodae</taxon>
        <taxon>Triticeae</taxon>
        <taxon>Triticinae</taxon>
        <taxon>Triticum</taxon>
    </lineage>
</organism>
<dbReference type="InterPro" id="IPR056594">
    <property type="entry name" value="AT5G49610-like_b-prop"/>
</dbReference>
<accession>A0A9R0SUG1</accession>
<dbReference type="InterPro" id="IPR036047">
    <property type="entry name" value="F-box-like_dom_sf"/>
</dbReference>
<evidence type="ECO:0000259" key="1">
    <source>
        <dbReference type="SMART" id="SM00256"/>
    </source>
</evidence>
<evidence type="ECO:0000313" key="3">
    <source>
        <dbReference type="Proteomes" id="UP000324705"/>
    </source>
</evidence>
<dbReference type="SUPFAM" id="SSF81383">
    <property type="entry name" value="F-box domain"/>
    <property type="match status" value="1"/>
</dbReference>
<dbReference type="PANTHER" id="PTHR32133">
    <property type="entry name" value="OS07G0120400 PROTEIN"/>
    <property type="match status" value="1"/>
</dbReference>
<dbReference type="Pfam" id="PF12937">
    <property type="entry name" value="F-box-like"/>
    <property type="match status" value="1"/>
</dbReference>
<keyword evidence="3" id="KW-1185">Reference proteome</keyword>
<dbReference type="SMART" id="SM00256">
    <property type="entry name" value="FBOX"/>
    <property type="match status" value="1"/>
</dbReference>
<dbReference type="InterPro" id="IPR001810">
    <property type="entry name" value="F-box_dom"/>
</dbReference>
<evidence type="ECO:0000313" key="2">
    <source>
        <dbReference type="EMBL" id="VAI00471.1"/>
    </source>
</evidence>
<name>A0A9R0SUG1_TRITD</name>
<dbReference type="AlphaFoldDB" id="A0A9R0SUG1"/>
<dbReference type="Gene3D" id="1.20.1280.50">
    <property type="match status" value="1"/>
</dbReference>
<dbReference type="Gramene" id="TRITD4Bv1G000120.1">
    <property type="protein sequence ID" value="TRITD4Bv1G000120.1"/>
    <property type="gene ID" value="TRITD4Bv1G000120"/>
</dbReference>
<proteinExistence type="predicted"/>
<reference evidence="2 3" key="1">
    <citation type="submission" date="2017-09" db="EMBL/GenBank/DDBJ databases">
        <authorList>
            <consortium name="International Durum Wheat Genome Sequencing Consortium (IDWGSC)"/>
            <person name="Milanesi L."/>
        </authorList>
    </citation>
    <scope>NUCLEOTIDE SEQUENCE [LARGE SCALE GENOMIC DNA]</scope>
    <source>
        <strain evidence="3">cv. Svevo</strain>
    </source>
</reference>
<dbReference type="EMBL" id="LT934118">
    <property type="protein sequence ID" value="VAI00471.1"/>
    <property type="molecule type" value="Genomic_DNA"/>
</dbReference>